<comment type="caution">
    <text evidence="3">The sequence shown here is derived from an EMBL/GenBank/DDBJ whole genome shotgun (WGS) entry which is preliminary data.</text>
</comment>
<dbReference type="Gene3D" id="3.40.190.10">
    <property type="entry name" value="Periplasmic binding protein-like II"/>
    <property type="match status" value="1"/>
</dbReference>
<dbReference type="InterPro" id="IPR022627">
    <property type="entry name" value="DUF3502"/>
</dbReference>
<dbReference type="PROSITE" id="PS51257">
    <property type="entry name" value="PROKAR_LIPOPROTEIN"/>
    <property type="match status" value="1"/>
</dbReference>
<evidence type="ECO:0000259" key="2">
    <source>
        <dbReference type="Pfam" id="PF12010"/>
    </source>
</evidence>
<gene>
    <name evidence="3" type="ORF">QJS35_25860</name>
</gene>
<protein>
    <submittedName>
        <fullName evidence="3">Extracellular solute-binding protein</fullName>
    </submittedName>
</protein>
<dbReference type="InterPro" id="IPR050490">
    <property type="entry name" value="Bact_solute-bd_prot1"/>
</dbReference>
<sequence>MKKRFAAILCVFLMTTVLAACAGGKSEISQSSASSTQAASEKLDPVTLKILMWGNRPADFDKVVAEAERRMAGTLNVKLDVVFVPVSDIMQKIQMTLASGEEADLIWDSPLASMYSNIASGYYEPLDDLLKKYGQNILATRPPEMFEGNKVNGKTYGIPLGDSQYFGYTYLIRQDIRNKLGIAPIKTYDELVKFAYAVKAKEPGLAPILPSIGFLSEASFRSRFDQETQIRRTQAMADITLYYKNNDGKVYNLLDEMEPKVWDWIKNARKMYQDGIIHPDVLAIKDYEGEFSGGKAAIIPVNDFGVKNNIEQAVMKNVPGGKVEAVTFFDKTPKKNITNFSQWNFMSVPITSKHKERAIQFLNWTQQKENYDLLAYGIQGKNWEAVGDDKYKPLDSNYSWFPYLWIWNPTFERLNASQSEEVIELNKFTRDANNFEKDVLTGFQFDPQPVLNEMTKFKTIEDKYYPTIFNGVLDPDTAWADFKKEGGPSLKKIQQEMQKQIDAFLHE</sequence>
<dbReference type="RefSeq" id="WP_232188615.1">
    <property type="nucleotide sequence ID" value="NZ_JAIOAP010000016.1"/>
</dbReference>
<keyword evidence="4" id="KW-1185">Reference proteome</keyword>
<dbReference type="Proteomes" id="UP001493487">
    <property type="component" value="Unassembled WGS sequence"/>
</dbReference>
<name>A0ABV1L0N3_9BACL</name>
<evidence type="ECO:0000313" key="3">
    <source>
        <dbReference type="EMBL" id="MEQ4485811.1"/>
    </source>
</evidence>
<dbReference type="SUPFAM" id="SSF53850">
    <property type="entry name" value="Periplasmic binding protein-like II"/>
    <property type="match status" value="1"/>
</dbReference>
<keyword evidence="1" id="KW-0732">Signal</keyword>
<dbReference type="InterPro" id="IPR006059">
    <property type="entry name" value="SBP"/>
</dbReference>
<feature type="domain" description="DUF3502" evidence="2">
    <location>
        <begin position="440"/>
        <end position="505"/>
    </location>
</feature>
<evidence type="ECO:0000256" key="1">
    <source>
        <dbReference type="SAM" id="SignalP"/>
    </source>
</evidence>
<reference evidence="3 4" key="1">
    <citation type="journal article" date="2023" name="Genome Announc.">
        <title>Pan-Genome Analyses of the Genus Cohnella and Proposal of the Novel Species Cohnella silvisoli sp. nov., Isolated from Forest Soil.</title>
        <authorList>
            <person name="Wang C."/>
            <person name="Mao L."/>
            <person name="Bao G."/>
            <person name="Zhu H."/>
        </authorList>
    </citation>
    <scope>NUCLEOTIDE SEQUENCE [LARGE SCALE GENOMIC DNA]</scope>
    <source>
        <strain evidence="3 4">NL03-T5-1</strain>
    </source>
</reference>
<dbReference type="Pfam" id="PF13416">
    <property type="entry name" value="SBP_bac_8"/>
    <property type="match status" value="1"/>
</dbReference>
<dbReference type="PANTHER" id="PTHR43649">
    <property type="entry name" value="ARABINOSE-BINDING PROTEIN-RELATED"/>
    <property type="match status" value="1"/>
</dbReference>
<dbReference type="Pfam" id="PF12010">
    <property type="entry name" value="DUF3502"/>
    <property type="match status" value="1"/>
</dbReference>
<accession>A0ABV1L0N3</accession>
<feature type="signal peptide" evidence="1">
    <location>
        <begin position="1"/>
        <end position="22"/>
    </location>
</feature>
<dbReference type="EMBL" id="JASKHM010000017">
    <property type="protein sequence ID" value="MEQ4485811.1"/>
    <property type="molecule type" value="Genomic_DNA"/>
</dbReference>
<organism evidence="3 4">
    <name type="scientific">Cohnella silvisoli</name>
    <dbReference type="NCBI Taxonomy" id="2873699"/>
    <lineage>
        <taxon>Bacteria</taxon>
        <taxon>Bacillati</taxon>
        <taxon>Bacillota</taxon>
        <taxon>Bacilli</taxon>
        <taxon>Bacillales</taxon>
        <taxon>Paenibacillaceae</taxon>
        <taxon>Cohnella</taxon>
    </lineage>
</organism>
<feature type="chain" id="PRO_5045138794" evidence="1">
    <location>
        <begin position="23"/>
        <end position="507"/>
    </location>
</feature>
<proteinExistence type="predicted"/>
<evidence type="ECO:0000313" key="4">
    <source>
        <dbReference type="Proteomes" id="UP001493487"/>
    </source>
</evidence>
<dbReference type="PANTHER" id="PTHR43649:SF12">
    <property type="entry name" value="DIACETYLCHITOBIOSE BINDING PROTEIN DASA"/>
    <property type="match status" value="1"/>
</dbReference>